<name>A0ABY9HAF2_9MOLU</name>
<dbReference type="PANTHER" id="PTHR43788">
    <property type="entry name" value="DNA2/NAM7 HELICASE FAMILY MEMBER"/>
    <property type="match status" value="1"/>
</dbReference>
<accession>A0ABY9HAF2</accession>
<evidence type="ECO:0000259" key="8">
    <source>
        <dbReference type="Pfam" id="PF13087"/>
    </source>
</evidence>
<gene>
    <name evidence="9" type="ORF">Q8852_02825</name>
</gene>
<dbReference type="InterPro" id="IPR027417">
    <property type="entry name" value="P-loop_NTPase"/>
</dbReference>
<evidence type="ECO:0000313" key="10">
    <source>
        <dbReference type="Proteomes" id="UP001237011"/>
    </source>
</evidence>
<dbReference type="Pfam" id="PF13086">
    <property type="entry name" value="AAA_11"/>
    <property type="match status" value="1"/>
</dbReference>
<dbReference type="Proteomes" id="UP001237011">
    <property type="component" value="Chromosome"/>
</dbReference>
<keyword evidence="2" id="KW-0547">Nucleotide-binding</keyword>
<evidence type="ECO:0000259" key="7">
    <source>
        <dbReference type="Pfam" id="PF13086"/>
    </source>
</evidence>
<proteinExistence type="inferred from homology"/>
<keyword evidence="10" id="KW-1185">Reference proteome</keyword>
<dbReference type="InterPro" id="IPR050534">
    <property type="entry name" value="Coronavir_polyprotein_1ab"/>
</dbReference>
<dbReference type="RefSeq" id="WP_305937668.1">
    <property type="nucleotide sequence ID" value="NZ_CP132191.1"/>
</dbReference>
<feature type="domain" description="DNA2/NAM7 helicase-like C-terminal" evidence="8">
    <location>
        <begin position="1113"/>
        <end position="1373"/>
    </location>
</feature>
<dbReference type="SUPFAM" id="SSF52540">
    <property type="entry name" value="P-loop containing nucleoside triphosphate hydrolases"/>
    <property type="match status" value="1"/>
</dbReference>
<reference evidence="9" key="1">
    <citation type="submission" date="2023-08" db="EMBL/GenBank/DDBJ databases">
        <title>Complete genome sequence of Mycoplasma seminis 2200.</title>
        <authorList>
            <person name="Spergser J."/>
        </authorList>
    </citation>
    <scope>NUCLEOTIDE SEQUENCE [LARGE SCALE GENOMIC DNA]</scope>
    <source>
        <strain evidence="9">2200</strain>
    </source>
</reference>
<protein>
    <submittedName>
        <fullName evidence="9">AAA domain-containing protein</fullName>
    </submittedName>
</protein>
<feature type="coiled-coil region" evidence="6">
    <location>
        <begin position="376"/>
        <end position="558"/>
    </location>
</feature>
<evidence type="ECO:0000256" key="2">
    <source>
        <dbReference type="ARBA" id="ARBA00022741"/>
    </source>
</evidence>
<dbReference type="CDD" id="cd18808">
    <property type="entry name" value="SF1_C_Upf1"/>
    <property type="match status" value="1"/>
</dbReference>
<dbReference type="Gene3D" id="3.40.50.300">
    <property type="entry name" value="P-loop containing nucleotide triphosphate hydrolases"/>
    <property type="match status" value="2"/>
</dbReference>
<evidence type="ECO:0000256" key="1">
    <source>
        <dbReference type="ARBA" id="ARBA00007913"/>
    </source>
</evidence>
<evidence type="ECO:0000256" key="4">
    <source>
        <dbReference type="ARBA" id="ARBA00022806"/>
    </source>
</evidence>
<keyword evidence="3" id="KW-0378">Hydrolase</keyword>
<dbReference type="InterPro" id="IPR041677">
    <property type="entry name" value="DNA2/NAM7_AAA_11"/>
</dbReference>
<sequence>MKYRGLRYVSKIKKLILNFLDKNNKINWNEKIKLASAKMQTSKYVEQHQLTYKNFVLKEIIKNNLEFNNDLIFDIDKVSDIVADEYFEKFLKDLSSCREFMVTLLDNANKRKWLTKTLIDKPSSWVPVYKNFCVTVTGLNNAVWKTNSVSLFFEIEASYTGRHIQVTELNLESHCVWRLKLSRVEFIDFYDLSSEDPTFMNFKNSSLDFRPADLNKHSLYSDDYQQYTEISPKDFLFGFGDLMDMKKVEMSELAENDTILYQHYYKDVFSKMTEEDRNKMKQISEGNIIYIPNDSKIEDNRFSLDSEDEEKTKISWKNLYLITERTFETNGRPINNIIISASSEFVTDGNGDNAFSINLERQNKDEPKDKWFNEINKTFEKRINGLNTKIKQIEDEINKKISDRIQCEKDIKAFEQDKKREINALNEELLSVKSDIKEIYENIKDIDRKFEEQILKLENIKAEISSLDKEDKDKYNQQLNNFNKQISEIKEKCKAEKNIFQENRNLKSIEKREKELEKEINATKKAYDEKILSREQRIRELEKDINSNENNKQYLNSLQKRSGEITEYFSKLKQQGKTNIYKISSIRSNKIRENHSYRIKSLYELSKKPNDSILRGDNSKYSWMIEYSDVGTKTKIRRYRIAYLNSIDGFYKNPYLISSLNYNDFGIQVHETTPQMQQIIERYKLNENQKETFKKSCYFRALYFLQGPPGTGKTQTICSVIDYQTQNDKNVVVTSSTHEAINNCMERFDSINNTNPNNILLKFAKTNDDEKNKEIFNVDNLYKNFIGKIYKHINKVYLKNDDSDFSNFEKYYEELIPIDLILLVMKEKEYLFKLYKLLRNNNDELLAKFKSRFTSFVELLDMNTEFADEKWNINPSIEAMFSNHYPKSENKNQGLNSLIRMHANYLSSKIKKMLDSGFIPLKIGELFSKNNSNEKQNQIFNNFYKKLDLENIPKYSEKNNEFKKYVNKNDLVNVIGLTTTAKTTFTIQDNIERDLLSDYPIDLTIIDEVSKSAAPELISRILVSKKTILCGDYKQLPPNEQMDQIFVEKLLDACETDDRYIEDQTFFQYIDDKIKEESEFDSLTYGGHQEDWDKEQKDYVARKINEDLNNKLNTSLFKTMVMKIKSAPSDSKNKNYSFLKEQHRFTKSINDYVNLFYRQDGEELIAVKSNKHNQEYILPKGRNEIEHTQDVLFIDTTILPDWYLEEFKKNVDFSIKDIKESFDQKTYVKMDKLNFDLDDKRLKSEGLFNQYNAYVIYKYLKEFCKLNSNKNIDLKNNIGVIALTGNQKIIIRELIKKDEQLKQLKIKVDTIDNFQGREKDIIIVDLVRSKHKIDGSYKEETDSSRNLDFLMNDERLNVAFSRPRDKLIIVGSHQYYSKALERNKKSLLKKYLMKKDADGITMEAQYENYKED</sequence>
<dbReference type="InterPro" id="IPR041679">
    <property type="entry name" value="DNA2/NAM7-like_C"/>
</dbReference>
<evidence type="ECO:0000256" key="3">
    <source>
        <dbReference type="ARBA" id="ARBA00022801"/>
    </source>
</evidence>
<evidence type="ECO:0000313" key="9">
    <source>
        <dbReference type="EMBL" id="WLP85231.1"/>
    </source>
</evidence>
<keyword evidence="6" id="KW-0175">Coiled coil</keyword>
<feature type="domain" description="DNA2/NAM7 helicase helicase" evidence="7">
    <location>
        <begin position="684"/>
        <end position="1038"/>
    </location>
</feature>
<dbReference type="Pfam" id="PF13087">
    <property type="entry name" value="AAA_12"/>
    <property type="match status" value="1"/>
</dbReference>
<comment type="similarity">
    <text evidence="1">Belongs to the DNA2/NAM7 helicase family.</text>
</comment>
<dbReference type="PANTHER" id="PTHR43788:SF8">
    <property type="entry name" value="DNA-BINDING PROTEIN SMUBP-2"/>
    <property type="match status" value="1"/>
</dbReference>
<keyword evidence="5" id="KW-0067">ATP-binding</keyword>
<keyword evidence="4" id="KW-0347">Helicase</keyword>
<dbReference type="InterPro" id="IPR047187">
    <property type="entry name" value="SF1_C_Upf1"/>
</dbReference>
<dbReference type="EMBL" id="CP132191">
    <property type="protein sequence ID" value="WLP85231.1"/>
    <property type="molecule type" value="Genomic_DNA"/>
</dbReference>
<evidence type="ECO:0000256" key="5">
    <source>
        <dbReference type="ARBA" id="ARBA00022840"/>
    </source>
</evidence>
<evidence type="ECO:0000256" key="6">
    <source>
        <dbReference type="SAM" id="Coils"/>
    </source>
</evidence>
<organism evidence="9 10">
    <name type="scientific">Mycoplasma seminis</name>
    <dbReference type="NCBI Taxonomy" id="512749"/>
    <lineage>
        <taxon>Bacteria</taxon>
        <taxon>Bacillati</taxon>
        <taxon>Mycoplasmatota</taxon>
        <taxon>Mollicutes</taxon>
        <taxon>Mycoplasmataceae</taxon>
        <taxon>Mycoplasma</taxon>
    </lineage>
</organism>